<keyword evidence="2" id="KW-1185">Reference proteome</keyword>
<gene>
    <name evidence="1" type="primary">Necator_chrV.g18594</name>
    <name evidence="1" type="ORF">RB195_013803</name>
</gene>
<sequence>METRNSRSLRLYARRGNHLTESITMKLTTSSSVKGFARRMSLLYQSFIRDRTIASFEEDFVLHGEEKTKQTPKSIIDWVLFASFVGFWKDAVTYNIDDEWLAEHDVHDRTRKAKSFKTSKRCLYPKPLEPIRECGAARDAGTQELTSELARLCREAIKGDLKEREEQ</sequence>
<evidence type="ECO:0008006" key="3">
    <source>
        <dbReference type="Google" id="ProtNLM"/>
    </source>
</evidence>
<evidence type="ECO:0000313" key="1">
    <source>
        <dbReference type="EMBL" id="KAK6755050.1"/>
    </source>
</evidence>
<reference evidence="1 2" key="1">
    <citation type="submission" date="2023-08" db="EMBL/GenBank/DDBJ databases">
        <title>A Necator americanus chromosomal reference genome.</title>
        <authorList>
            <person name="Ilik V."/>
            <person name="Petrzelkova K.J."/>
            <person name="Pardy F."/>
            <person name="Fuh T."/>
            <person name="Niatou-Singa F.S."/>
            <person name="Gouil Q."/>
            <person name="Baker L."/>
            <person name="Ritchie M.E."/>
            <person name="Jex A.R."/>
            <person name="Gazzola D."/>
            <person name="Li H."/>
            <person name="Toshio Fujiwara R."/>
            <person name="Zhan B."/>
            <person name="Aroian R.V."/>
            <person name="Pafco B."/>
            <person name="Schwarz E.M."/>
        </authorList>
    </citation>
    <scope>NUCLEOTIDE SEQUENCE [LARGE SCALE GENOMIC DNA]</scope>
    <source>
        <strain evidence="1 2">Aroian</strain>
        <tissue evidence="1">Whole animal</tissue>
    </source>
</reference>
<dbReference type="Proteomes" id="UP001303046">
    <property type="component" value="Unassembled WGS sequence"/>
</dbReference>
<accession>A0ABR1DXG4</accession>
<organism evidence="1 2">
    <name type="scientific">Necator americanus</name>
    <name type="common">Human hookworm</name>
    <dbReference type="NCBI Taxonomy" id="51031"/>
    <lineage>
        <taxon>Eukaryota</taxon>
        <taxon>Metazoa</taxon>
        <taxon>Ecdysozoa</taxon>
        <taxon>Nematoda</taxon>
        <taxon>Chromadorea</taxon>
        <taxon>Rhabditida</taxon>
        <taxon>Rhabditina</taxon>
        <taxon>Rhabditomorpha</taxon>
        <taxon>Strongyloidea</taxon>
        <taxon>Ancylostomatidae</taxon>
        <taxon>Bunostominae</taxon>
        <taxon>Necator</taxon>
    </lineage>
</organism>
<dbReference type="EMBL" id="JAVFWL010000005">
    <property type="protein sequence ID" value="KAK6755050.1"/>
    <property type="molecule type" value="Genomic_DNA"/>
</dbReference>
<protein>
    <recommendedName>
        <fullName evidence="3">PiggyBac transposable element-derived protein domain-containing protein</fullName>
    </recommendedName>
</protein>
<evidence type="ECO:0000313" key="2">
    <source>
        <dbReference type="Proteomes" id="UP001303046"/>
    </source>
</evidence>
<proteinExistence type="predicted"/>
<name>A0ABR1DXG4_NECAM</name>
<comment type="caution">
    <text evidence="1">The sequence shown here is derived from an EMBL/GenBank/DDBJ whole genome shotgun (WGS) entry which is preliminary data.</text>
</comment>